<dbReference type="PANTHER" id="PTHR12302:SF3">
    <property type="entry name" value="SERINE_THREONINE-PROTEIN KINASE 31"/>
    <property type="match status" value="1"/>
</dbReference>
<dbReference type="PROSITE" id="PS01284">
    <property type="entry name" value="TNASE_2"/>
    <property type="match status" value="1"/>
</dbReference>
<dbReference type="GO" id="GO:1990599">
    <property type="term" value="F:3' overhang single-stranded DNA endodeoxyribonuclease activity"/>
    <property type="evidence" value="ECO:0007669"/>
    <property type="project" value="UniProtKB-EC"/>
</dbReference>
<dbReference type="Gene3D" id="2.40.50.90">
    <property type="match status" value="1"/>
</dbReference>
<dbReference type="STRING" id="1921010.MMIC_P0159"/>
<evidence type="ECO:0000313" key="7">
    <source>
        <dbReference type="Proteomes" id="UP000231632"/>
    </source>
</evidence>
<dbReference type="SUPFAM" id="SSF50199">
    <property type="entry name" value="Staphylococcal nuclease"/>
    <property type="match status" value="1"/>
</dbReference>
<keyword evidence="7" id="KW-1185">Reference proteome</keyword>
<name>A0A1L8CK05_9PROT</name>
<evidence type="ECO:0000256" key="2">
    <source>
        <dbReference type="ARBA" id="ARBA00022759"/>
    </source>
</evidence>
<feature type="chain" id="PRO_5012882852" evidence="4">
    <location>
        <begin position="27"/>
        <end position="251"/>
    </location>
</feature>
<accession>A0A1L8CK05</accession>
<comment type="caution">
    <text evidence="6">The sequence shown here is derived from an EMBL/GenBank/DDBJ whole genome shotgun (WGS) entry which is preliminary data.</text>
</comment>
<keyword evidence="1" id="KW-0540">Nuclease</keyword>
<evidence type="ECO:0000313" key="6">
    <source>
        <dbReference type="EMBL" id="GAV19230.1"/>
    </source>
</evidence>
<dbReference type="RefSeq" id="WP_227819280.1">
    <property type="nucleotide sequence ID" value="NZ_BDFD01000001.1"/>
</dbReference>
<evidence type="ECO:0000256" key="1">
    <source>
        <dbReference type="ARBA" id="ARBA00022722"/>
    </source>
</evidence>
<dbReference type="InterPro" id="IPR016071">
    <property type="entry name" value="Staphylococal_nuclease_OB-fold"/>
</dbReference>
<dbReference type="PROSITE" id="PS50830">
    <property type="entry name" value="TNASE_3"/>
    <property type="match status" value="1"/>
</dbReference>
<gene>
    <name evidence="6" type="ORF">MMIC_P0159</name>
</gene>
<dbReference type="Pfam" id="PF00565">
    <property type="entry name" value="SNase"/>
    <property type="match status" value="1"/>
</dbReference>
<organism evidence="6 7">
    <name type="scientific">Mariprofundus micogutta</name>
    <dbReference type="NCBI Taxonomy" id="1921010"/>
    <lineage>
        <taxon>Bacteria</taxon>
        <taxon>Pseudomonadati</taxon>
        <taxon>Pseudomonadota</taxon>
        <taxon>Candidatius Mariprofundia</taxon>
        <taxon>Mariprofundales</taxon>
        <taxon>Mariprofundaceae</taxon>
        <taxon>Mariprofundus</taxon>
    </lineage>
</organism>
<feature type="domain" description="TNase-like" evidence="5">
    <location>
        <begin position="34"/>
        <end position="163"/>
    </location>
</feature>
<dbReference type="EMBL" id="BDFD01000001">
    <property type="protein sequence ID" value="GAV19230.1"/>
    <property type="molecule type" value="Genomic_DNA"/>
</dbReference>
<dbReference type="PANTHER" id="PTHR12302">
    <property type="entry name" value="EBNA2 BINDING PROTEIN P100"/>
    <property type="match status" value="1"/>
</dbReference>
<dbReference type="AlphaFoldDB" id="A0A1L8CK05"/>
<evidence type="ECO:0000256" key="3">
    <source>
        <dbReference type="ARBA" id="ARBA00022801"/>
    </source>
</evidence>
<evidence type="ECO:0000256" key="4">
    <source>
        <dbReference type="SAM" id="SignalP"/>
    </source>
</evidence>
<dbReference type="GO" id="GO:0003676">
    <property type="term" value="F:nucleic acid binding"/>
    <property type="evidence" value="ECO:0007669"/>
    <property type="project" value="InterPro"/>
</dbReference>
<reference evidence="6 7" key="1">
    <citation type="journal article" date="2017" name="Arch. Microbiol.">
        <title>Mariprofundus micogutta sp. nov., a novel iron-oxidizing zetaproteobacterium isolated from a deep-sea hydrothermal field at the Bayonnaise knoll of the Izu-Ogasawara arc, and a description of Mariprofundales ord. nov. and Zetaproteobacteria classis nov.</title>
        <authorList>
            <person name="Makita H."/>
            <person name="Tanaka E."/>
            <person name="Mitsunobu S."/>
            <person name="Miyazaki M."/>
            <person name="Nunoura T."/>
            <person name="Uematsu K."/>
            <person name="Takaki Y."/>
            <person name="Nishi S."/>
            <person name="Shimamura S."/>
            <person name="Takai K."/>
        </authorList>
    </citation>
    <scope>NUCLEOTIDE SEQUENCE [LARGE SCALE GENOMIC DNA]</scope>
    <source>
        <strain evidence="6 7">ET2</strain>
    </source>
</reference>
<dbReference type="InterPro" id="IPR002071">
    <property type="entry name" value="Thermonucl_AS"/>
</dbReference>
<keyword evidence="2" id="KW-0255">Endonuclease</keyword>
<dbReference type="InterPro" id="IPR035437">
    <property type="entry name" value="SNase_OB-fold_sf"/>
</dbReference>
<dbReference type="SMART" id="SM00318">
    <property type="entry name" value="SNc"/>
    <property type="match status" value="1"/>
</dbReference>
<feature type="signal peptide" evidence="4">
    <location>
        <begin position="1"/>
        <end position="26"/>
    </location>
</feature>
<sequence length="251" mass="28378">MLRSSHKPQLVGLLLCLCLFGNTAHAGTLSIVGHSRWVTVASVFDGDTFRTIAGEKVRLLGINTPEIAHDRQAAQVFGDKAKERLITLIAGKTVQLQFDNIKKDKYGRTLAHVYLRNGAWVNQQLVSEGLAHVYTFMPNHKGTKQLLQSERLARNNMAGIWKSEAFRILDVRSLSARHIGQYHLIRGYVKSAQRWRFNIGKLSVSVPRKHRQWFTPADLPETGKKVIVRGRIRMSVSGQLYLALHSPFDME</sequence>
<keyword evidence="3 6" id="KW-0378">Hydrolase</keyword>
<dbReference type="EC" id="3.1.31.1" evidence="6"/>
<dbReference type="Proteomes" id="UP000231632">
    <property type="component" value="Unassembled WGS sequence"/>
</dbReference>
<protein>
    <submittedName>
        <fullName evidence="6">Micrococcal nuclease</fullName>
        <ecNumber evidence="6">3.1.31.1</ecNumber>
    </submittedName>
</protein>
<evidence type="ECO:0000259" key="5">
    <source>
        <dbReference type="PROSITE" id="PS50830"/>
    </source>
</evidence>
<proteinExistence type="predicted"/>
<keyword evidence="4" id="KW-0732">Signal</keyword>